<evidence type="ECO:0000313" key="2">
    <source>
        <dbReference type="Proteomes" id="UP000070186"/>
    </source>
</evidence>
<organism evidence="1 2">
    <name type="scientific">Dechloromonas denitrificans</name>
    <dbReference type="NCBI Taxonomy" id="281362"/>
    <lineage>
        <taxon>Bacteria</taxon>
        <taxon>Pseudomonadati</taxon>
        <taxon>Pseudomonadota</taxon>
        <taxon>Betaproteobacteria</taxon>
        <taxon>Rhodocyclales</taxon>
        <taxon>Azonexaceae</taxon>
        <taxon>Dechloromonas</taxon>
    </lineage>
</organism>
<reference evidence="1 2" key="1">
    <citation type="submission" date="2015-12" db="EMBL/GenBank/DDBJ databases">
        <title>Nitrous oxide reduction kinetics distinguish bacteria harboring typical versus atypical NosZ.</title>
        <authorList>
            <person name="Yoon S."/>
            <person name="Nissen S."/>
            <person name="Park D."/>
            <person name="Sanford R.A."/>
            <person name="Loeffler F.E."/>
        </authorList>
    </citation>
    <scope>NUCLEOTIDE SEQUENCE [LARGE SCALE GENOMIC DNA]</scope>
    <source>
        <strain evidence="1 2">ATCC BAA-841</strain>
    </source>
</reference>
<gene>
    <name evidence="1" type="ORF">AT959_11505</name>
</gene>
<dbReference type="Proteomes" id="UP000070186">
    <property type="component" value="Unassembled WGS sequence"/>
</dbReference>
<evidence type="ECO:0000313" key="1">
    <source>
        <dbReference type="EMBL" id="KXB30011.1"/>
    </source>
</evidence>
<keyword evidence="2" id="KW-1185">Reference proteome</keyword>
<accession>A0A133XGF0</accession>
<dbReference type="EMBL" id="LODL01000021">
    <property type="protein sequence ID" value="KXB30011.1"/>
    <property type="molecule type" value="Genomic_DNA"/>
</dbReference>
<dbReference type="STRING" id="281362.AT959_11505"/>
<dbReference type="AlphaFoldDB" id="A0A133XGF0"/>
<protein>
    <submittedName>
        <fullName evidence="1">Uncharacterized protein</fullName>
    </submittedName>
</protein>
<proteinExistence type="predicted"/>
<sequence>MSNTLPADTFGDPFLLDDLPLPRQPAGYAVQRLDTDTLLDRHSGAFLPVRSPELAGLFPSFEAAHAAASTWVAHYCPPPADHCLAIVPAGFDPVLNRHVLIYGVLCGHP</sequence>
<comment type="caution">
    <text evidence="1">The sequence shown here is derived from an EMBL/GenBank/DDBJ whole genome shotgun (WGS) entry which is preliminary data.</text>
</comment>
<name>A0A133XGF0_9RHOO</name>
<dbReference type="RefSeq" id="WP_066883221.1">
    <property type="nucleotide sequence ID" value="NZ_LODL01000021.1"/>
</dbReference>